<reference evidence="2 3" key="1">
    <citation type="submission" date="2017-05" db="EMBL/GenBank/DDBJ databases">
        <title>Polyphasic characterization of four soil-derived phenanthrene-degrading Acidovorax strains and proposal of Acidovorax phenanthrenivorans sp. nov.</title>
        <authorList>
            <person name="Singleton D.R."/>
            <person name="Lee J."/>
            <person name="Dickey A.N."/>
            <person name="Stroud A."/>
            <person name="Scholl E.H."/>
            <person name="Wright F.A."/>
            <person name="Aitken M.D."/>
        </authorList>
    </citation>
    <scope>NUCLEOTIDE SEQUENCE [LARGE SCALE GENOMIC DNA]</scope>
    <source>
        <strain evidence="2">NA3</strain>
    </source>
</reference>
<gene>
    <name evidence="2" type="ORF">CBP34_06480</name>
</gene>
<protein>
    <recommendedName>
        <fullName evidence="4">PIN domain-containing protein</fullName>
    </recommendedName>
</protein>
<evidence type="ECO:0008006" key="4">
    <source>
        <dbReference type="Google" id="ProtNLM"/>
    </source>
</evidence>
<evidence type="ECO:0000313" key="2">
    <source>
        <dbReference type="EMBL" id="ART51382.1"/>
    </source>
</evidence>
<sequence>MGTPKNPCGRQQGRVRPSHAGCRRFARQQVQRACGNRGPGADKNRERVSHTALRDRQNPPAACRGGLPVSSHVCAHQPDPERPCARCIGGVLQHACRLHANRPRRYAPSRARGLLNPAHARAEGWVLVTNNAREFCRVEGLAVENWVTPKQKHYQTNSCLRLLNKR</sequence>
<dbReference type="InterPro" id="IPR029060">
    <property type="entry name" value="PIN-like_dom_sf"/>
</dbReference>
<dbReference type="SUPFAM" id="SSF88723">
    <property type="entry name" value="PIN domain-like"/>
    <property type="match status" value="1"/>
</dbReference>
<accession>A0A240U0L9</accession>
<dbReference type="KEGG" id="acin:CBP34_06480"/>
<dbReference type="Gene3D" id="3.40.50.1010">
    <property type="entry name" value="5'-nuclease"/>
    <property type="match status" value="1"/>
</dbReference>
<dbReference type="Proteomes" id="UP000194432">
    <property type="component" value="Chromosome 1"/>
</dbReference>
<feature type="compositionally biased region" description="Basic and acidic residues" evidence="1">
    <location>
        <begin position="40"/>
        <end position="57"/>
    </location>
</feature>
<name>A0A240U0L9_9BURK</name>
<organism evidence="2 3">
    <name type="scientific">Acidovorax carolinensis</name>
    <dbReference type="NCBI Taxonomy" id="553814"/>
    <lineage>
        <taxon>Bacteria</taxon>
        <taxon>Pseudomonadati</taxon>
        <taxon>Pseudomonadota</taxon>
        <taxon>Betaproteobacteria</taxon>
        <taxon>Burkholderiales</taxon>
        <taxon>Comamonadaceae</taxon>
        <taxon>Acidovorax</taxon>
    </lineage>
</organism>
<keyword evidence="3" id="KW-1185">Reference proteome</keyword>
<evidence type="ECO:0000256" key="1">
    <source>
        <dbReference type="SAM" id="MobiDB-lite"/>
    </source>
</evidence>
<dbReference type="EMBL" id="CP021361">
    <property type="protein sequence ID" value="ART51382.1"/>
    <property type="molecule type" value="Genomic_DNA"/>
</dbReference>
<evidence type="ECO:0000313" key="3">
    <source>
        <dbReference type="Proteomes" id="UP000194432"/>
    </source>
</evidence>
<feature type="region of interest" description="Disordered" evidence="1">
    <location>
        <begin position="1"/>
        <end position="60"/>
    </location>
</feature>
<proteinExistence type="predicted"/>
<dbReference type="AlphaFoldDB" id="A0A240U0L9"/>